<reference evidence="1 2" key="1">
    <citation type="journal article" date="2005" name="Nature">
        <title>The genome of the social amoeba Dictyostelium discoideum.</title>
        <authorList>
            <consortium name="The Dictyostelium discoideum Sequencing Consortium"/>
            <person name="Eichinger L."/>
            <person name="Pachebat J.A."/>
            <person name="Glockner G."/>
            <person name="Rajandream M.A."/>
            <person name="Sucgang R."/>
            <person name="Berriman M."/>
            <person name="Song J."/>
            <person name="Olsen R."/>
            <person name="Szafranski K."/>
            <person name="Xu Q."/>
            <person name="Tunggal B."/>
            <person name="Kummerfeld S."/>
            <person name="Madera M."/>
            <person name="Konfortov B.A."/>
            <person name="Rivero F."/>
            <person name="Bankier A.T."/>
            <person name="Lehmann R."/>
            <person name="Hamlin N."/>
            <person name="Davies R."/>
            <person name="Gaudet P."/>
            <person name="Fey P."/>
            <person name="Pilcher K."/>
            <person name="Chen G."/>
            <person name="Saunders D."/>
            <person name="Sodergren E."/>
            <person name="Davis P."/>
            <person name="Kerhornou A."/>
            <person name="Nie X."/>
            <person name="Hall N."/>
            <person name="Anjard C."/>
            <person name="Hemphill L."/>
            <person name="Bason N."/>
            <person name="Farbrother P."/>
            <person name="Desany B."/>
            <person name="Just E."/>
            <person name="Morio T."/>
            <person name="Rost R."/>
            <person name="Churcher C."/>
            <person name="Cooper J."/>
            <person name="Haydock S."/>
            <person name="van Driessche N."/>
            <person name="Cronin A."/>
            <person name="Goodhead I."/>
            <person name="Muzny D."/>
            <person name="Mourier T."/>
            <person name="Pain A."/>
            <person name="Lu M."/>
            <person name="Harper D."/>
            <person name="Lindsay R."/>
            <person name="Hauser H."/>
            <person name="James K."/>
            <person name="Quiles M."/>
            <person name="Madan Babu M."/>
            <person name="Saito T."/>
            <person name="Buchrieser C."/>
            <person name="Wardroper A."/>
            <person name="Felder M."/>
            <person name="Thangavelu M."/>
            <person name="Johnson D."/>
            <person name="Knights A."/>
            <person name="Loulseged H."/>
            <person name="Mungall K."/>
            <person name="Oliver K."/>
            <person name="Price C."/>
            <person name="Quail M.A."/>
            <person name="Urushihara H."/>
            <person name="Hernandez J."/>
            <person name="Rabbinowitsch E."/>
            <person name="Steffen D."/>
            <person name="Sanders M."/>
            <person name="Ma J."/>
            <person name="Kohara Y."/>
            <person name="Sharp S."/>
            <person name="Simmonds M."/>
            <person name="Spiegler S."/>
            <person name="Tivey A."/>
            <person name="Sugano S."/>
            <person name="White B."/>
            <person name="Walker D."/>
            <person name="Woodward J."/>
            <person name="Winckler T."/>
            <person name="Tanaka Y."/>
            <person name="Shaulsky G."/>
            <person name="Schleicher M."/>
            <person name="Weinstock G."/>
            <person name="Rosenthal A."/>
            <person name="Cox E.C."/>
            <person name="Chisholm R.L."/>
            <person name="Gibbs R."/>
            <person name="Loomis W.F."/>
            <person name="Platzer M."/>
            <person name="Kay R.R."/>
            <person name="Williams J."/>
            <person name="Dear P.H."/>
            <person name="Noegel A.A."/>
            <person name="Barrell B."/>
            <person name="Kuspa A."/>
        </authorList>
    </citation>
    <scope>NUCLEOTIDE SEQUENCE [LARGE SCALE GENOMIC DNA]</scope>
    <source>
        <strain evidence="1 2">AX4</strain>
    </source>
</reference>
<dbReference type="Gene3D" id="2.20.110.10">
    <property type="entry name" value="Histone H3 K4-specific methyltransferase SET7/9 N-terminal domain"/>
    <property type="match status" value="1"/>
</dbReference>
<accession>Q54UX5</accession>
<dbReference type="dictyBase" id="DDB_G0280759"/>
<dbReference type="VEuPathDB" id="AmoebaDB:DDB_G0280759"/>
<protein>
    <submittedName>
        <fullName evidence="1">Uncharacterized protein</fullName>
    </submittedName>
</protein>
<dbReference type="PANTHER" id="PTHR47825">
    <property type="entry name" value="AAA_23 DOMAIN-CONTAINING PROTEIN"/>
    <property type="match status" value="1"/>
</dbReference>
<organism evidence="1 2">
    <name type="scientific">Dictyostelium discoideum</name>
    <name type="common">Social amoeba</name>
    <dbReference type="NCBI Taxonomy" id="44689"/>
    <lineage>
        <taxon>Eukaryota</taxon>
        <taxon>Amoebozoa</taxon>
        <taxon>Evosea</taxon>
        <taxon>Eumycetozoa</taxon>
        <taxon>Dictyostelia</taxon>
        <taxon>Dictyosteliales</taxon>
        <taxon>Dictyosteliaceae</taxon>
        <taxon>Dictyostelium</taxon>
    </lineage>
</organism>
<dbReference type="eggNOG" id="ENOG502SZ1G">
    <property type="taxonomic scope" value="Eukaryota"/>
</dbReference>
<dbReference type="InParanoid" id="Q54UX5"/>
<dbReference type="AlphaFoldDB" id="Q54UX5"/>
<dbReference type="FunCoup" id="Q54UX5">
    <property type="interactions" value="3"/>
</dbReference>
<dbReference type="SUPFAM" id="SSF82185">
    <property type="entry name" value="Histone H3 K4-specific methyltransferase SET7/9 N-terminal domain"/>
    <property type="match status" value="1"/>
</dbReference>
<dbReference type="Proteomes" id="UP000002195">
    <property type="component" value="Unassembled WGS sequence"/>
</dbReference>
<dbReference type="KEGG" id="ddi:DDB_G0280759"/>
<keyword evidence="2" id="KW-1185">Reference proteome</keyword>
<sequence>MALVLPIFATENTLLVTENDLGRGFSVDDNGANAKKSNVYICTKEDMTTVRSITDSNKLTLINDQESLTSALNVSGELSLSYGLMSGKIMGEYLDTSSSNSNKLTFLFTRRKVTKIVELKSTAKTTKELQAINNIDSLKSIYGLFYISKIEYGAILDLKITIESSDSKTMNELKGELEGNVDINKLSIKVKGKMDKEDGSSKSKINVTSSVSMSGCKDLKKVHIQTLDEANQLIGAFEVDEEALVPVRMEISQIPANLTPSLTIDPIQFNHYKKKLSDVGKTYLEYQQMILQLDVFKQLIQPMLEDDDNAEYIEDLHPKVVEFISLLKSSQDKLIGFMQGSMNNILTNEIPVTDADAESKKSIAKQMIGSSFTKTDSGRWKGPTVGGIPTYKGTYKYIDGSEYEGLCLKGKRHGNGKMTYYDGNPDDFKSIEGNWKNDEVNFPSTVTYSNEKPVVTITGAKDLAKWNETLKKNETQ</sequence>
<name>Q54UX5_DICDI</name>
<dbReference type="SMR" id="Q54UX5"/>
<dbReference type="PhylomeDB" id="Q54UX5"/>
<dbReference type="RefSeq" id="XP_641012.1">
    <property type="nucleotide sequence ID" value="XM_635920.1"/>
</dbReference>
<evidence type="ECO:0000313" key="2">
    <source>
        <dbReference type="Proteomes" id="UP000002195"/>
    </source>
</evidence>
<dbReference type="HOGENOM" id="CLU_574187_0_0_1"/>
<proteinExistence type="predicted"/>
<evidence type="ECO:0000313" key="1">
    <source>
        <dbReference type="EMBL" id="EAL67037.1"/>
    </source>
</evidence>
<dbReference type="GeneID" id="8622714"/>
<dbReference type="GlyGen" id="Q54UX5">
    <property type="glycosylation" value="1 site"/>
</dbReference>
<dbReference type="PANTHER" id="PTHR47825:SF1">
    <property type="entry name" value="G DOMAIN-CONTAINING PROTEIN-RELATED"/>
    <property type="match status" value="1"/>
</dbReference>
<dbReference type="EMBL" id="AAFI02000038">
    <property type="protein sequence ID" value="EAL67037.1"/>
    <property type="molecule type" value="Genomic_DNA"/>
</dbReference>
<comment type="caution">
    <text evidence="1">The sequence shown here is derived from an EMBL/GenBank/DDBJ whole genome shotgun (WGS) entry which is preliminary data.</text>
</comment>
<gene>
    <name evidence="1" type="ORF">DDB_G0280759</name>
</gene>
<dbReference type="PaxDb" id="44689-DDB0204712"/>